<keyword evidence="2" id="KW-1185">Reference proteome</keyword>
<dbReference type="EMBL" id="DUZY01000001">
    <property type="protein sequence ID" value="DAD23004.1"/>
    <property type="molecule type" value="Genomic_DNA"/>
</dbReference>
<evidence type="ECO:0000313" key="1">
    <source>
        <dbReference type="EMBL" id="DAD23004.1"/>
    </source>
</evidence>
<name>A0A822XN11_NELNU</name>
<gene>
    <name evidence="1" type="ORF">HUJ06_024467</name>
</gene>
<comment type="caution">
    <text evidence="1">The sequence shown here is derived from an EMBL/GenBank/DDBJ whole genome shotgun (WGS) entry which is preliminary data.</text>
</comment>
<dbReference type="AlphaFoldDB" id="A0A822XN11"/>
<evidence type="ECO:0000313" key="2">
    <source>
        <dbReference type="Proteomes" id="UP000607653"/>
    </source>
</evidence>
<proteinExistence type="predicted"/>
<reference evidence="1 2" key="1">
    <citation type="journal article" date="2020" name="Mol. Biol. Evol.">
        <title>Distinct Expression and Methylation Patterns for Genes with Different Fates following a Single Whole-Genome Duplication in Flowering Plants.</title>
        <authorList>
            <person name="Shi T."/>
            <person name="Rahmani R.S."/>
            <person name="Gugger P.F."/>
            <person name="Wang M."/>
            <person name="Li H."/>
            <person name="Zhang Y."/>
            <person name="Li Z."/>
            <person name="Wang Q."/>
            <person name="Van de Peer Y."/>
            <person name="Marchal K."/>
            <person name="Chen J."/>
        </authorList>
    </citation>
    <scope>NUCLEOTIDE SEQUENCE [LARGE SCALE GENOMIC DNA]</scope>
    <source>
        <tissue evidence="1">Leaf</tissue>
    </source>
</reference>
<dbReference type="Proteomes" id="UP000607653">
    <property type="component" value="Unassembled WGS sequence"/>
</dbReference>
<accession>A0A822XN11</accession>
<organism evidence="1 2">
    <name type="scientific">Nelumbo nucifera</name>
    <name type="common">Sacred lotus</name>
    <dbReference type="NCBI Taxonomy" id="4432"/>
    <lineage>
        <taxon>Eukaryota</taxon>
        <taxon>Viridiplantae</taxon>
        <taxon>Streptophyta</taxon>
        <taxon>Embryophyta</taxon>
        <taxon>Tracheophyta</taxon>
        <taxon>Spermatophyta</taxon>
        <taxon>Magnoliopsida</taxon>
        <taxon>Proteales</taxon>
        <taxon>Nelumbonaceae</taxon>
        <taxon>Nelumbo</taxon>
    </lineage>
</organism>
<sequence>MVNTRVPEEYGPWMRAEVGDANNRFINAKYLEIGQNKQKRRILERIKMQRWD</sequence>
<protein>
    <submittedName>
        <fullName evidence="1">Uncharacterized protein</fullName>
    </submittedName>
</protein>